<dbReference type="SUPFAM" id="SSF49899">
    <property type="entry name" value="Concanavalin A-like lectins/glucanases"/>
    <property type="match status" value="1"/>
</dbReference>
<dbReference type="InterPro" id="IPR013320">
    <property type="entry name" value="ConA-like_dom_sf"/>
</dbReference>
<evidence type="ECO:0000256" key="1">
    <source>
        <dbReference type="SAM" id="SignalP"/>
    </source>
</evidence>
<dbReference type="GO" id="GO:0030246">
    <property type="term" value="F:carbohydrate binding"/>
    <property type="evidence" value="ECO:0007669"/>
    <property type="project" value="UniProtKB-KW"/>
</dbReference>
<keyword evidence="3" id="KW-1185">Reference proteome</keyword>
<accession>A0A562SN13</accession>
<dbReference type="RefSeq" id="WP_145718932.1">
    <property type="nucleotide sequence ID" value="NZ_BAAAFY010000006.1"/>
</dbReference>
<dbReference type="PANTHER" id="PTHR42535">
    <property type="entry name" value="OOKINETE PROTEIN, PUTATIVE-RELATED"/>
    <property type="match status" value="1"/>
</dbReference>
<dbReference type="AlphaFoldDB" id="A0A562SN13"/>
<feature type="chain" id="PRO_5021771048" evidence="1">
    <location>
        <begin position="26"/>
        <end position="288"/>
    </location>
</feature>
<comment type="caution">
    <text evidence="2">The sequence shown here is derived from an EMBL/GenBank/DDBJ whole genome shotgun (WGS) entry which is preliminary data.</text>
</comment>
<name>A0A562SN13_CHIJA</name>
<dbReference type="PROSITE" id="PS51257">
    <property type="entry name" value="PROKAR_LIPOPROTEIN"/>
    <property type="match status" value="1"/>
</dbReference>
<dbReference type="Pfam" id="PF13385">
    <property type="entry name" value="Laminin_G_3"/>
    <property type="match status" value="1"/>
</dbReference>
<dbReference type="Gene3D" id="2.60.120.200">
    <property type="match status" value="1"/>
</dbReference>
<protein>
    <submittedName>
        <fullName evidence="2">Concanavalin A-like lectin/glucanase superfamily protein</fullName>
    </submittedName>
</protein>
<dbReference type="PANTHER" id="PTHR42535:SF2">
    <property type="entry name" value="CHROMOSOME UNDETERMINED SCAFFOLD_146, WHOLE GENOME SHOTGUN SEQUENCE"/>
    <property type="match status" value="1"/>
</dbReference>
<evidence type="ECO:0000313" key="3">
    <source>
        <dbReference type="Proteomes" id="UP000316778"/>
    </source>
</evidence>
<dbReference type="GO" id="GO:0004553">
    <property type="term" value="F:hydrolase activity, hydrolyzing O-glycosyl compounds"/>
    <property type="evidence" value="ECO:0007669"/>
    <property type="project" value="UniProtKB-ARBA"/>
</dbReference>
<gene>
    <name evidence="2" type="ORF">LX66_5242</name>
</gene>
<dbReference type="Proteomes" id="UP000316778">
    <property type="component" value="Unassembled WGS sequence"/>
</dbReference>
<dbReference type="OrthoDB" id="9814380at2"/>
<organism evidence="2 3">
    <name type="scientific">Chitinophaga japonensis</name>
    <name type="common">Flexibacter japonensis</name>
    <dbReference type="NCBI Taxonomy" id="104662"/>
    <lineage>
        <taxon>Bacteria</taxon>
        <taxon>Pseudomonadati</taxon>
        <taxon>Bacteroidota</taxon>
        <taxon>Chitinophagia</taxon>
        <taxon>Chitinophagales</taxon>
        <taxon>Chitinophagaceae</taxon>
        <taxon>Chitinophaga</taxon>
    </lineage>
</organism>
<evidence type="ECO:0000313" key="2">
    <source>
        <dbReference type="EMBL" id="TWI82665.1"/>
    </source>
</evidence>
<dbReference type="GO" id="GO:0005975">
    <property type="term" value="P:carbohydrate metabolic process"/>
    <property type="evidence" value="ECO:0007669"/>
    <property type="project" value="UniProtKB-ARBA"/>
</dbReference>
<reference evidence="2 3" key="1">
    <citation type="journal article" date="2013" name="Stand. Genomic Sci.">
        <title>Genomic Encyclopedia of Type Strains, Phase I: The one thousand microbial genomes (KMG-I) project.</title>
        <authorList>
            <person name="Kyrpides N.C."/>
            <person name="Woyke T."/>
            <person name="Eisen J.A."/>
            <person name="Garrity G."/>
            <person name="Lilburn T.G."/>
            <person name="Beck B.J."/>
            <person name="Whitman W.B."/>
            <person name="Hugenholtz P."/>
            <person name="Klenk H.P."/>
        </authorList>
    </citation>
    <scope>NUCLEOTIDE SEQUENCE [LARGE SCALE GENOMIC DNA]</scope>
    <source>
        <strain evidence="2 3">DSM 13484</strain>
    </source>
</reference>
<sequence length="288" mass="31940">MKLFRLLPFAVVAYLLFWSSSTTLTSCTTDANDTIVIRDTTIIKDTVTIRDTVTVRDSACHDEEGLIAYYNFNGGTLKDSSGNGNHIVFNNATPTTDRFGRANNAYLFNGSSSYMRVTQNAGLNPANITIMAIIKVNGFYPGLCHGNDIVTKGFDRSDGFYCLRFSDNADCYAPADTNIHIFYGAYGDKIFTPTGSSAVGDSSFVRTGQWYTVIYTYDGVDSKLYINGALKKTFRRTAVFTPNNADVYIGRSENSQYPFWFNGVIDEVRIYNRAVSASEVSRLSTLQN</sequence>
<keyword evidence="1" id="KW-0732">Signal</keyword>
<dbReference type="EMBL" id="VLLG01000006">
    <property type="protein sequence ID" value="TWI82665.1"/>
    <property type="molecule type" value="Genomic_DNA"/>
</dbReference>
<feature type="signal peptide" evidence="1">
    <location>
        <begin position="1"/>
        <end position="25"/>
    </location>
</feature>
<keyword evidence="2" id="KW-0430">Lectin</keyword>
<proteinExistence type="predicted"/>